<dbReference type="PANTHER" id="PTHR15598">
    <property type="entry name" value="ENHANCER OF MRNA-DECAPPING PROTEIN 4"/>
    <property type="match status" value="1"/>
</dbReference>
<gene>
    <name evidence="9" type="ORF">BU16DRAFT_119349</name>
</gene>
<evidence type="ECO:0000313" key="10">
    <source>
        <dbReference type="Proteomes" id="UP000799750"/>
    </source>
</evidence>
<evidence type="ECO:0000256" key="6">
    <source>
        <dbReference type="SAM" id="Coils"/>
    </source>
</evidence>
<evidence type="ECO:0000259" key="8">
    <source>
        <dbReference type="Pfam" id="PF24106"/>
    </source>
</evidence>
<evidence type="ECO:0000256" key="3">
    <source>
        <dbReference type="ARBA" id="ARBA00022490"/>
    </source>
</evidence>
<dbReference type="OrthoDB" id="21128at2759"/>
<evidence type="ECO:0000256" key="4">
    <source>
        <dbReference type="ARBA" id="ARBA00022574"/>
    </source>
</evidence>
<feature type="region of interest" description="Disordered" evidence="7">
    <location>
        <begin position="13"/>
        <end position="119"/>
    </location>
</feature>
<feature type="compositionally biased region" description="Basic and acidic residues" evidence="7">
    <location>
        <begin position="976"/>
        <end position="994"/>
    </location>
</feature>
<feature type="compositionally biased region" description="Basic and acidic residues" evidence="7">
    <location>
        <begin position="302"/>
        <end position="325"/>
    </location>
</feature>
<evidence type="ECO:0000256" key="5">
    <source>
        <dbReference type="ARBA" id="ARBA00022737"/>
    </source>
</evidence>
<dbReference type="EMBL" id="MU004195">
    <property type="protein sequence ID" value="KAF2491442.1"/>
    <property type="molecule type" value="Genomic_DNA"/>
</dbReference>
<dbReference type="GO" id="GO:0000932">
    <property type="term" value="C:P-body"/>
    <property type="evidence" value="ECO:0007669"/>
    <property type="project" value="UniProtKB-SubCell"/>
</dbReference>
<dbReference type="InterPro" id="IPR036322">
    <property type="entry name" value="WD40_repeat_dom_sf"/>
</dbReference>
<sequence>MADLNELFARLAKQGVTSPDTSGQAPHYHQPSVSSPVYSPAPSGPQPHNQSAVMSPNTSVNNTPAPGQSSSDKTASLLNLLRFNGPGALNQASAPERRPSQQSVQNLSMAEGQGAHGRTTSASDLVASFMRKPSQGASRSSAAASPAPSARAEHATPANEAPQDLLLRLLNHPKPPQGELSAHLRGGAIPVSAFLASSATRVDDLAHDLEDAKLETFSSGPAGGDTELPIRVFGDSKTGDSTFEAPQAPPKPSMFTYVNPFEQLSAATPRNRTPVPERANNAASPRNRTPLPDRTSAAAPTRKMEILKPKHGRDASSGGDGKENGSEVSGPASKTRKISPGATSHFPTQNPHETVSEAVSGIGEQVDKQVEEALAQADKQSNGHDKANAEAKEVEELEMAMKEAAISIKKELDDPETRHDIEETLPKPMADALKEVVEEVAQADLGDADVVDSWESAEAEDSPAKDEEQQIQVFKFPMRAFAAITVNKSLSGPSFRPSAFMDVARLKKEFDQIDRCLVTATKLYIVYALGGKTNGFRIIRQDNGQYRQVFQNYKERIFNLATCSAPSADLASSQGTPETILGIGVNGAVFWTAVNTKDDVIELLPGHSVIFPPAATQDDNTSGGQLKTRAKPSCRHPEFFAVGRGKAIHIIFPNVARSPRYTDPDTQICNTEAYLKDRPLKILTGKAGKDFAFSEDDTVIASLDKAGRMRFWDIRPLTLEHLGNSTIEIDPVEIREPITEHHTTSTNVKSWPTSIFFFDKERPCAKGIALRYVMVGMKQNHSFQLWDLGLGKPVQEINLPHEKESDAICSVSFHPKTGILAVGHPTRNSVFFIHVSCPRYNLQPFSQASYISQLAKKEPSIRPLPAVNATAIMTSIHEYSFSSKGQLRSLQMLNDPVSSAPDDAKPQDKPRFELYVMQSKGVSVVAVRQADLGWKNDGEALYPVDAEKAGVAVVGTIKQIELSSASEDTSAAGETSARKPGSDRSARESIKKESSAATRQSLTSEAAMRASTLAKVESKQDAARAAIINGPEKLPEKLEKKKKKKDKSNTEGSQASAKAKESTVTSSSASYAQAAQSASSPSILPQSSDNSRSKASETEAPEWATRLLSQVLQQSTPVSSAIAPPDVKKLEENISAEFSKTLTKEVEALHKRIDIDNRAHVAAGNAKQEAILRLVSETLSQNVERSFNEIITKSVQTTVLPKLLDSVNETINKELQQTLKKAISGTLPGELQAVLPSLSVILQNQIQNPQFLGKISDAVSKKVTANFEATVTSSLSVALGPALNNLTQVMDNRFAEQLRDANLQRQKETQKVEQLTKLVQGLTGTVQSMAASQESFQMSMLRTAEEAQHSYAGGPGSASTSAPRTELSPTKSQAQSQTPRSSLEETEDEITRLLQLGDFSEATSMWIRSSNPPALFESIFCRCNPDYLAHVSALYALSSAVVVTDPFHNLIVERLTWLEAVLDSVNPQDPDLQADVVPRIMQLLTERLTTAYHSFNTPRGPGQAVLRKILALANRVNDFNRLATGGRNVGR</sequence>
<evidence type="ECO:0000256" key="7">
    <source>
        <dbReference type="SAM" id="MobiDB-lite"/>
    </source>
</evidence>
<feature type="region of interest" description="Disordered" evidence="7">
    <location>
        <begin position="266"/>
        <end position="360"/>
    </location>
</feature>
<dbReference type="SUPFAM" id="SSF50978">
    <property type="entry name" value="WD40 repeat-like"/>
    <property type="match status" value="1"/>
</dbReference>
<dbReference type="PANTHER" id="PTHR15598:SF5">
    <property type="entry name" value="ENHANCER OF MRNA-DECAPPING PROTEIN 4"/>
    <property type="match status" value="1"/>
</dbReference>
<dbReference type="Pfam" id="PF24106">
    <property type="entry name" value="Beta-prop_EDC4L"/>
    <property type="match status" value="1"/>
</dbReference>
<feature type="domain" description="EDC4-like protein pdc1 beta-propeller" evidence="8">
    <location>
        <begin position="488"/>
        <end position="833"/>
    </location>
</feature>
<comment type="similarity">
    <text evidence="2">Belongs to the WD repeat EDC4 family.</text>
</comment>
<comment type="subcellular location">
    <subcellularLocation>
        <location evidence="1">Cytoplasm</location>
        <location evidence="1">P-body</location>
    </subcellularLocation>
</comment>
<keyword evidence="4" id="KW-0853">WD repeat</keyword>
<keyword evidence="10" id="KW-1185">Reference proteome</keyword>
<dbReference type="GO" id="GO:0031087">
    <property type="term" value="P:deadenylation-independent decapping of nuclear-transcribed mRNA"/>
    <property type="evidence" value="ECO:0007669"/>
    <property type="project" value="InterPro"/>
</dbReference>
<dbReference type="InterPro" id="IPR015943">
    <property type="entry name" value="WD40/YVTN_repeat-like_dom_sf"/>
</dbReference>
<organism evidence="9 10">
    <name type="scientific">Lophium mytilinum</name>
    <dbReference type="NCBI Taxonomy" id="390894"/>
    <lineage>
        <taxon>Eukaryota</taxon>
        <taxon>Fungi</taxon>
        <taxon>Dikarya</taxon>
        <taxon>Ascomycota</taxon>
        <taxon>Pezizomycotina</taxon>
        <taxon>Dothideomycetes</taxon>
        <taxon>Pleosporomycetidae</taxon>
        <taxon>Mytilinidiales</taxon>
        <taxon>Mytilinidiaceae</taxon>
        <taxon>Lophium</taxon>
    </lineage>
</organism>
<dbReference type="InterPro" id="IPR055393">
    <property type="entry name" value="Beta-prop_EDC4L"/>
</dbReference>
<feature type="compositionally biased region" description="Polar residues" evidence="7">
    <location>
        <begin position="963"/>
        <end position="973"/>
    </location>
</feature>
<dbReference type="InterPro" id="IPR045152">
    <property type="entry name" value="EDC4-like"/>
</dbReference>
<evidence type="ECO:0000256" key="2">
    <source>
        <dbReference type="ARBA" id="ARBA00009639"/>
    </source>
</evidence>
<feature type="region of interest" description="Disordered" evidence="7">
    <location>
        <begin position="1344"/>
        <end position="1387"/>
    </location>
</feature>
<proteinExistence type="inferred from homology"/>
<feature type="compositionally biased region" description="Polar residues" evidence="7">
    <location>
        <begin position="1357"/>
        <end position="1381"/>
    </location>
</feature>
<keyword evidence="6" id="KW-0175">Coiled coil</keyword>
<dbReference type="Proteomes" id="UP000799750">
    <property type="component" value="Unassembled WGS sequence"/>
</dbReference>
<protein>
    <recommendedName>
        <fullName evidence="8">EDC4-like protein pdc1 beta-propeller domain-containing protein</fullName>
    </recommendedName>
</protein>
<feature type="compositionally biased region" description="Low complexity" evidence="7">
    <location>
        <begin position="1062"/>
        <end position="1090"/>
    </location>
</feature>
<evidence type="ECO:0000256" key="1">
    <source>
        <dbReference type="ARBA" id="ARBA00004201"/>
    </source>
</evidence>
<feature type="region of interest" description="Disordered" evidence="7">
    <location>
        <begin position="963"/>
        <end position="1006"/>
    </location>
</feature>
<feature type="compositionally biased region" description="Polar residues" evidence="7">
    <location>
        <begin position="995"/>
        <end position="1004"/>
    </location>
</feature>
<dbReference type="Gene3D" id="2.130.10.10">
    <property type="entry name" value="YVTN repeat-like/Quinoprotein amine dehydrogenase"/>
    <property type="match status" value="1"/>
</dbReference>
<feature type="compositionally biased region" description="Low complexity" evidence="7">
    <location>
        <begin position="31"/>
        <end position="41"/>
    </location>
</feature>
<accession>A0A6A6QGT5</accession>
<feature type="region of interest" description="Disordered" evidence="7">
    <location>
        <begin position="1027"/>
        <end position="1101"/>
    </location>
</feature>
<evidence type="ECO:0000313" key="9">
    <source>
        <dbReference type="EMBL" id="KAF2491442.1"/>
    </source>
</evidence>
<feature type="region of interest" description="Disordered" evidence="7">
    <location>
        <begin position="132"/>
        <end position="157"/>
    </location>
</feature>
<keyword evidence="5" id="KW-0677">Repeat</keyword>
<feature type="compositionally biased region" description="Polar residues" evidence="7">
    <location>
        <begin position="46"/>
        <end position="77"/>
    </location>
</feature>
<keyword evidence="3" id="KW-0963">Cytoplasm</keyword>
<feature type="compositionally biased region" description="Low complexity" evidence="7">
    <location>
        <begin position="137"/>
        <end position="150"/>
    </location>
</feature>
<name>A0A6A6QGT5_9PEZI</name>
<feature type="compositionally biased region" description="Polar residues" evidence="7">
    <location>
        <begin position="15"/>
        <end position="24"/>
    </location>
</feature>
<feature type="compositionally biased region" description="Polar residues" evidence="7">
    <location>
        <begin position="341"/>
        <end position="353"/>
    </location>
</feature>
<feature type="coiled-coil region" evidence="6">
    <location>
        <begin position="384"/>
        <end position="414"/>
    </location>
</feature>
<reference evidence="9" key="1">
    <citation type="journal article" date="2020" name="Stud. Mycol.">
        <title>101 Dothideomycetes genomes: a test case for predicting lifestyles and emergence of pathogens.</title>
        <authorList>
            <person name="Haridas S."/>
            <person name="Albert R."/>
            <person name="Binder M."/>
            <person name="Bloem J."/>
            <person name="Labutti K."/>
            <person name="Salamov A."/>
            <person name="Andreopoulos B."/>
            <person name="Baker S."/>
            <person name="Barry K."/>
            <person name="Bills G."/>
            <person name="Bluhm B."/>
            <person name="Cannon C."/>
            <person name="Castanera R."/>
            <person name="Culley D."/>
            <person name="Daum C."/>
            <person name="Ezra D."/>
            <person name="Gonzalez J."/>
            <person name="Henrissat B."/>
            <person name="Kuo A."/>
            <person name="Liang C."/>
            <person name="Lipzen A."/>
            <person name="Lutzoni F."/>
            <person name="Magnuson J."/>
            <person name="Mondo S."/>
            <person name="Nolan M."/>
            <person name="Ohm R."/>
            <person name="Pangilinan J."/>
            <person name="Park H.-J."/>
            <person name="Ramirez L."/>
            <person name="Alfaro M."/>
            <person name="Sun H."/>
            <person name="Tritt A."/>
            <person name="Yoshinaga Y."/>
            <person name="Zwiers L.-H."/>
            <person name="Turgeon B."/>
            <person name="Goodwin S."/>
            <person name="Spatafora J."/>
            <person name="Crous P."/>
            <person name="Grigoriev I."/>
        </authorList>
    </citation>
    <scope>NUCLEOTIDE SEQUENCE</scope>
    <source>
        <strain evidence="9">CBS 269.34</strain>
    </source>
</reference>